<dbReference type="EMBL" id="JADOBH010000002">
    <property type="protein sequence ID" value="MBF7956014.1"/>
    <property type="molecule type" value="Genomic_DNA"/>
</dbReference>
<protein>
    <recommendedName>
        <fullName evidence="1">MaoC-like domain-containing protein</fullName>
    </recommendedName>
</protein>
<evidence type="ECO:0000259" key="1">
    <source>
        <dbReference type="Pfam" id="PF01575"/>
    </source>
</evidence>
<reference evidence="2 3" key="1">
    <citation type="submission" date="2020-11" db="EMBL/GenBank/DDBJ databases">
        <title>Taxonomic investigation of Rahnella spp.</title>
        <authorList>
            <person name="Lee S.D."/>
        </authorList>
    </citation>
    <scope>NUCLEOTIDE SEQUENCE [LARGE SCALE GENOMIC DNA]</scope>
    <source>
        <strain evidence="2 3">SAP-10</strain>
    </source>
</reference>
<evidence type="ECO:0000313" key="3">
    <source>
        <dbReference type="Proteomes" id="UP000600307"/>
    </source>
</evidence>
<dbReference type="Proteomes" id="UP000600307">
    <property type="component" value="Unassembled WGS sequence"/>
</dbReference>
<dbReference type="InterPro" id="IPR029069">
    <property type="entry name" value="HotDog_dom_sf"/>
</dbReference>
<keyword evidence="3" id="KW-1185">Reference proteome</keyword>
<evidence type="ECO:0000313" key="2">
    <source>
        <dbReference type="EMBL" id="MBF7956014.1"/>
    </source>
</evidence>
<dbReference type="RefSeq" id="WP_195817222.1">
    <property type="nucleotide sequence ID" value="NZ_JADOBH010000002.1"/>
</dbReference>
<comment type="caution">
    <text evidence="2">The sequence shown here is derived from an EMBL/GenBank/DDBJ whole genome shotgun (WGS) entry which is preliminary data.</text>
</comment>
<proteinExistence type="predicted"/>
<accession>A0ABS0DQ43</accession>
<dbReference type="Gene3D" id="3.10.129.10">
    <property type="entry name" value="Hotdog Thioesterase"/>
    <property type="match status" value="1"/>
</dbReference>
<feature type="domain" description="MaoC-like" evidence="1">
    <location>
        <begin position="11"/>
        <end position="50"/>
    </location>
</feature>
<dbReference type="SUPFAM" id="SSF54637">
    <property type="entry name" value="Thioesterase/thiol ester dehydrase-isomerase"/>
    <property type="match status" value="1"/>
</dbReference>
<gene>
    <name evidence="2" type="ORF">IV431_10655</name>
</gene>
<dbReference type="InterPro" id="IPR002539">
    <property type="entry name" value="MaoC-like_dom"/>
</dbReference>
<organism evidence="2 3">
    <name type="scientific">Rahnella victoriana</name>
    <dbReference type="NCBI Taxonomy" id="1510570"/>
    <lineage>
        <taxon>Bacteria</taxon>
        <taxon>Pseudomonadati</taxon>
        <taxon>Pseudomonadota</taxon>
        <taxon>Gammaproteobacteria</taxon>
        <taxon>Enterobacterales</taxon>
        <taxon>Yersiniaceae</taxon>
        <taxon>Rahnella</taxon>
    </lineage>
</organism>
<dbReference type="Pfam" id="PF01575">
    <property type="entry name" value="MaoC_dehydratas"/>
    <property type="match status" value="1"/>
</dbReference>
<name>A0ABS0DQ43_9GAMM</name>
<sequence length="274" mass="29917">MLAGDTLRYSLSDAERWAAFSGDYNPIHFDAAETRRLGLTGLCVHGMRAMLDMKLVLTTSQEKHGLTADGLMFTSRLREPVLCDTPYQLPVRETLRDDGVQLSASLRHAQTQQASISSKLTPTQALVLSPLTPGNTLAAQELVTLHTQFLAVGSPVVPAWSFLDSVLFRQLVNAPQTLETVHSLLPSLQATRLGDVFTLVQVVQTHHETHFSPRLLTQTGQGQRFGAIDYAIRPTLVMGEKQRGLVLLAGIQAWQAGEPLMSVAVTLKTGPLTE</sequence>